<keyword evidence="1" id="KW-1133">Transmembrane helix</keyword>
<keyword evidence="1" id="KW-0812">Transmembrane</keyword>
<evidence type="ECO:0000313" key="2">
    <source>
        <dbReference type="EMBL" id="KKL26456.1"/>
    </source>
</evidence>
<proteinExistence type="predicted"/>
<feature type="transmembrane region" description="Helical" evidence="1">
    <location>
        <begin position="51"/>
        <end position="69"/>
    </location>
</feature>
<protein>
    <submittedName>
        <fullName evidence="2">Uncharacterized protein</fullName>
    </submittedName>
</protein>
<keyword evidence="1" id="KW-0472">Membrane</keyword>
<comment type="caution">
    <text evidence="2">The sequence shown here is derived from an EMBL/GenBank/DDBJ whole genome shotgun (WGS) entry which is preliminary data.</text>
</comment>
<sequence length="94" mass="10942">MDASIKKSYERKIKHLFNDCACLWAGPVFIATLILLFNLTNSAHIKFWPEIILFFFIAVFAAMAAKLVGLRWSFYRLNKAIDELNDNELNKSNW</sequence>
<organism evidence="2">
    <name type="scientific">marine sediment metagenome</name>
    <dbReference type="NCBI Taxonomy" id="412755"/>
    <lineage>
        <taxon>unclassified sequences</taxon>
        <taxon>metagenomes</taxon>
        <taxon>ecological metagenomes</taxon>
    </lineage>
</organism>
<gene>
    <name evidence="2" type="ORF">LCGC14_2395110</name>
</gene>
<dbReference type="EMBL" id="LAZR01035833">
    <property type="protein sequence ID" value="KKL26456.1"/>
    <property type="molecule type" value="Genomic_DNA"/>
</dbReference>
<name>A0A0F9E9F7_9ZZZZ</name>
<reference evidence="2" key="1">
    <citation type="journal article" date="2015" name="Nature">
        <title>Complex archaea that bridge the gap between prokaryotes and eukaryotes.</title>
        <authorList>
            <person name="Spang A."/>
            <person name="Saw J.H."/>
            <person name="Jorgensen S.L."/>
            <person name="Zaremba-Niedzwiedzka K."/>
            <person name="Martijn J."/>
            <person name="Lind A.E."/>
            <person name="van Eijk R."/>
            <person name="Schleper C."/>
            <person name="Guy L."/>
            <person name="Ettema T.J."/>
        </authorList>
    </citation>
    <scope>NUCLEOTIDE SEQUENCE</scope>
</reference>
<accession>A0A0F9E9F7</accession>
<evidence type="ECO:0000256" key="1">
    <source>
        <dbReference type="SAM" id="Phobius"/>
    </source>
</evidence>
<feature type="transmembrane region" description="Helical" evidence="1">
    <location>
        <begin position="21"/>
        <end position="39"/>
    </location>
</feature>
<dbReference type="AlphaFoldDB" id="A0A0F9E9F7"/>